<organism evidence="1 2">
    <name type="scientific">Thraustotheca clavata</name>
    <dbReference type="NCBI Taxonomy" id="74557"/>
    <lineage>
        <taxon>Eukaryota</taxon>
        <taxon>Sar</taxon>
        <taxon>Stramenopiles</taxon>
        <taxon>Oomycota</taxon>
        <taxon>Saprolegniomycetes</taxon>
        <taxon>Saprolegniales</taxon>
        <taxon>Achlyaceae</taxon>
        <taxon>Thraustotheca</taxon>
    </lineage>
</organism>
<dbReference type="Pfam" id="PF13563">
    <property type="entry name" value="2_5_RNA_ligase2"/>
    <property type="match status" value="1"/>
</dbReference>
<dbReference type="InterPro" id="IPR009097">
    <property type="entry name" value="Cyclic_Pdiesterase"/>
</dbReference>
<dbReference type="PANTHER" id="PTHR37474:SF1">
    <property type="entry name" value="2'-5' RNA LIGASE FAMILY PROTEIN"/>
    <property type="match status" value="1"/>
</dbReference>
<name>A0A1W0A227_9STRA</name>
<dbReference type="OrthoDB" id="10263155at2759"/>
<dbReference type="Proteomes" id="UP000243217">
    <property type="component" value="Unassembled WGS sequence"/>
</dbReference>
<dbReference type="PANTHER" id="PTHR37474">
    <property type="entry name" value="RNA LIGASE/CYCLIC NUCLEOTIDE PHOSPHODIESTERASE"/>
    <property type="match status" value="1"/>
</dbReference>
<evidence type="ECO:0000313" key="2">
    <source>
        <dbReference type="Proteomes" id="UP000243217"/>
    </source>
</evidence>
<evidence type="ECO:0008006" key="3">
    <source>
        <dbReference type="Google" id="ProtNLM"/>
    </source>
</evidence>
<dbReference type="SUPFAM" id="SSF55144">
    <property type="entry name" value="LigT-like"/>
    <property type="match status" value="1"/>
</dbReference>
<comment type="caution">
    <text evidence="1">The sequence shown here is derived from an EMBL/GenBank/DDBJ whole genome shotgun (WGS) entry which is preliminary data.</text>
</comment>
<proteinExistence type="predicted"/>
<evidence type="ECO:0000313" key="1">
    <source>
        <dbReference type="EMBL" id="OQS04317.1"/>
    </source>
</evidence>
<dbReference type="Gene3D" id="3.90.1140.10">
    <property type="entry name" value="Cyclic phosphodiesterase"/>
    <property type="match status" value="1"/>
</dbReference>
<reference evidence="1 2" key="1">
    <citation type="journal article" date="2014" name="Genome Biol. Evol.">
        <title>The secreted proteins of Achlya hypogyna and Thraustotheca clavata identify the ancestral oomycete secretome and reveal gene acquisitions by horizontal gene transfer.</title>
        <authorList>
            <person name="Misner I."/>
            <person name="Blouin N."/>
            <person name="Leonard G."/>
            <person name="Richards T.A."/>
            <person name="Lane C.E."/>
        </authorList>
    </citation>
    <scope>NUCLEOTIDE SEQUENCE [LARGE SCALE GENOMIC DNA]</scope>
    <source>
        <strain evidence="1 2">ATCC 34112</strain>
    </source>
</reference>
<sequence length="190" mass="21222">MAKLSHKATIAIILKEDAANELFNTVQSIREEHDRSFVRWPPHINLLYPFLESPSSQLDEIVPRLEHAIADANLQVISGSFPALHQFQHSPKRATVFLEPNDETRTQIQTLQAVIQAAFPECDGDTRPFVPHLTLGQAGGGTRGTATLKKKMEAKFSHDMHAWTINSIVVLERTADDPFRVIHTCSLLAP</sequence>
<keyword evidence="2" id="KW-1185">Reference proteome</keyword>
<dbReference type="EMBL" id="JNBS01000639">
    <property type="protein sequence ID" value="OQS04317.1"/>
    <property type="molecule type" value="Genomic_DNA"/>
</dbReference>
<accession>A0A1W0A227</accession>
<protein>
    <recommendedName>
        <fullName evidence="3">2'-5' RNA ligase family protein</fullName>
    </recommendedName>
</protein>
<gene>
    <name evidence="1" type="ORF">THRCLA_03437</name>
</gene>
<dbReference type="AlphaFoldDB" id="A0A1W0A227"/>